<dbReference type="InterPro" id="IPR006115">
    <property type="entry name" value="6PGDH_NADP-bd"/>
</dbReference>
<feature type="domain" description="3-hydroxyisobutyrate dehydrogenase-like NAD-binding" evidence="4">
    <location>
        <begin position="192"/>
        <end position="294"/>
    </location>
</feature>
<dbReference type="InterPro" id="IPR013328">
    <property type="entry name" value="6PGD_dom2"/>
</dbReference>
<dbReference type="InterPro" id="IPR008927">
    <property type="entry name" value="6-PGluconate_DH-like_C_sf"/>
</dbReference>
<dbReference type="GO" id="GO:0016491">
    <property type="term" value="F:oxidoreductase activity"/>
    <property type="evidence" value="ECO:0007669"/>
    <property type="project" value="UniProtKB-KW"/>
</dbReference>
<evidence type="ECO:0000259" key="3">
    <source>
        <dbReference type="Pfam" id="PF03446"/>
    </source>
</evidence>
<evidence type="ECO:0000256" key="1">
    <source>
        <dbReference type="ARBA" id="ARBA00023002"/>
    </source>
</evidence>
<accession>A0ABV9F3J0</accession>
<evidence type="ECO:0000313" key="5">
    <source>
        <dbReference type="EMBL" id="MFC4595723.1"/>
    </source>
</evidence>
<reference evidence="6" key="1">
    <citation type="journal article" date="2019" name="Int. J. Syst. Evol. Microbiol.">
        <title>The Global Catalogue of Microorganisms (GCM) 10K type strain sequencing project: providing services to taxonomists for standard genome sequencing and annotation.</title>
        <authorList>
            <consortium name="The Broad Institute Genomics Platform"/>
            <consortium name="The Broad Institute Genome Sequencing Center for Infectious Disease"/>
            <person name="Wu L."/>
            <person name="Ma J."/>
        </authorList>
    </citation>
    <scope>NUCLEOTIDE SEQUENCE [LARGE SCALE GENOMIC DNA]</scope>
    <source>
        <strain evidence="6">NBRC 103632</strain>
    </source>
</reference>
<feature type="domain" description="6-phosphogluconate dehydrogenase NADP-binding" evidence="3">
    <location>
        <begin position="32"/>
        <end position="189"/>
    </location>
</feature>
<dbReference type="InterPro" id="IPR029154">
    <property type="entry name" value="HIBADH-like_NADP-bd"/>
</dbReference>
<name>A0ABV9F3J0_9SPHN</name>
<gene>
    <name evidence="5" type="ORF">ACFO3E_16305</name>
</gene>
<evidence type="ECO:0000313" key="6">
    <source>
        <dbReference type="Proteomes" id="UP001595957"/>
    </source>
</evidence>
<dbReference type="Pfam" id="PF14833">
    <property type="entry name" value="NAD_binding_11"/>
    <property type="match status" value="1"/>
</dbReference>
<dbReference type="EC" id="1.1.-.-" evidence="5"/>
<dbReference type="InterPro" id="IPR036291">
    <property type="entry name" value="NAD(P)-bd_dom_sf"/>
</dbReference>
<dbReference type="EMBL" id="JBHSFZ010000058">
    <property type="protein sequence ID" value="MFC4595723.1"/>
    <property type="molecule type" value="Genomic_DNA"/>
</dbReference>
<keyword evidence="1 5" id="KW-0560">Oxidoreductase</keyword>
<proteinExistence type="predicted"/>
<dbReference type="PANTHER" id="PTHR43060:SF15">
    <property type="entry name" value="3-HYDROXYISOBUTYRATE DEHYDROGENASE-LIKE 1, MITOCHONDRIAL-RELATED"/>
    <property type="match status" value="1"/>
</dbReference>
<dbReference type="Proteomes" id="UP001595957">
    <property type="component" value="Unassembled WGS sequence"/>
</dbReference>
<dbReference type="Gene3D" id="3.40.50.720">
    <property type="entry name" value="NAD(P)-binding Rossmann-like Domain"/>
    <property type="match status" value="1"/>
</dbReference>
<dbReference type="RefSeq" id="WP_380806264.1">
    <property type="nucleotide sequence ID" value="NZ_JBHSFZ010000058.1"/>
</dbReference>
<keyword evidence="6" id="KW-1185">Reference proteome</keyword>
<keyword evidence="2" id="KW-0520">NAD</keyword>
<comment type="caution">
    <text evidence="5">The sequence shown here is derived from an EMBL/GenBank/DDBJ whole genome shotgun (WGS) entry which is preliminary data.</text>
</comment>
<sequence>MIASRFDGGALSSNSLCRAVKKRGLQECSIMNIGWIGLGQIGTQMVKRLRRAGFAVTVHPRGRGRNDAESAGAAVTSDYRALAETSDALFLCVYDQSQLESVLFGEGALAAMRRDALLVVHTTASPAMLQRIAEAADDAGVTLLDACFSGGPADVEAGELTLMTGGSTEALERARPALESYAAHIEHVGGIGSGQLTKLFNNLLFATNLMNAAEMLQMGQAQGLSTDHLAAIIQRSSGGSYAMNLFARAGALSPDAMLADVRHYLEKDVASAMSAAKQAGINITAFAKTASYFARSTLD</sequence>
<evidence type="ECO:0000256" key="2">
    <source>
        <dbReference type="ARBA" id="ARBA00023027"/>
    </source>
</evidence>
<dbReference type="SUPFAM" id="SSF51735">
    <property type="entry name" value="NAD(P)-binding Rossmann-fold domains"/>
    <property type="match status" value="1"/>
</dbReference>
<dbReference type="InterPro" id="IPR015815">
    <property type="entry name" value="HIBADH-related"/>
</dbReference>
<dbReference type="SUPFAM" id="SSF48179">
    <property type="entry name" value="6-phosphogluconate dehydrogenase C-terminal domain-like"/>
    <property type="match status" value="1"/>
</dbReference>
<dbReference type="Pfam" id="PF03446">
    <property type="entry name" value="NAD_binding_2"/>
    <property type="match status" value="1"/>
</dbReference>
<dbReference type="PANTHER" id="PTHR43060">
    <property type="entry name" value="3-HYDROXYISOBUTYRATE DEHYDROGENASE-LIKE 1, MITOCHONDRIAL-RELATED"/>
    <property type="match status" value="1"/>
</dbReference>
<dbReference type="PIRSF" id="PIRSF000103">
    <property type="entry name" value="HIBADH"/>
    <property type="match status" value="1"/>
</dbReference>
<protein>
    <submittedName>
        <fullName evidence="5">NAD(P)-dependent oxidoreductase</fullName>
        <ecNumber evidence="5">1.1.-.-</ecNumber>
    </submittedName>
</protein>
<organism evidence="5 6">
    <name type="scientific">Sphingobium tyrosinilyticum</name>
    <dbReference type="NCBI Taxonomy" id="2715436"/>
    <lineage>
        <taxon>Bacteria</taxon>
        <taxon>Pseudomonadati</taxon>
        <taxon>Pseudomonadota</taxon>
        <taxon>Alphaproteobacteria</taxon>
        <taxon>Sphingomonadales</taxon>
        <taxon>Sphingomonadaceae</taxon>
        <taxon>Sphingobium</taxon>
    </lineage>
</organism>
<dbReference type="Gene3D" id="1.10.1040.10">
    <property type="entry name" value="N-(1-d-carboxylethyl)-l-norvaline Dehydrogenase, domain 2"/>
    <property type="match status" value="1"/>
</dbReference>
<evidence type="ECO:0000259" key="4">
    <source>
        <dbReference type="Pfam" id="PF14833"/>
    </source>
</evidence>